<dbReference type="Proteomes" id="UP001500902">
    <property type="component" value="Unassembled WGS sequence"/>
</dbReference>
<dbReference type="EMBL" id="BAAAZP010000009">
    <property type="protein sequence ID" value="GAA3645961.1"/>
    <property type="molecule type" value="Genomic_DNA"/>
</dbReference>
<evidence type="ECO:0000313" key="2">
    <source>
        <dbReference type="EMBL" id="GAA3645961.1"/>
    </source>
</evidence>
<evidence type="ECO:0000313" key="3">
    <source>
        <dbReference type="Proteomes" id="UP001500902"/>
    </source>
</evidence>
<dbReference type="PROSITE" id="PS51318">
    <property type="entry name" value="TAT"/>
    <property type="match status" value="1"/>
</dbReference>
<evidence type="ECO:0008006" key="4">
    <source>
        <dbReference type="Google" id="ProtNLM"/>
    </source>
</evidence>
<sequence>MLIRRHALASAAAVVGLLSLAPAALADQARTTTPQVAVQSGHPHVFECRYLDVDDFAVHGRHCWPDHWGPLHNVVIQGPIFWQRYHCRTGWAEGPLWVRGEHCFPVLPS</sequence>
<gene>
    <name evidence="2" type="ORF">GCM10022224_005820</name>
</gene>
<comment type="caution">
    <text evidence="2">The sequence shown here is derived from an EMBL/GenBank/DDBJ whole genome shotgun (WGS) entry which is preliminary data.</text>
</comment>
<evidence type="ECO:0000256" key="1">
    <source>
        <dbReference type="SAM" id="SignalP"/>
    </source>
</evidence>
<name>A0ABP7B164_9ACTN</name>
<feature type="signal peptide" evidence="1">
    <location>
        <begin position="1"/>
        <end position="26"/>
    </location>
</feature>
<organism evidence="2 3">
    <name type="scientific">Nonomuraea antimicrobica</name>
    <dbReference type="NCBI Taxonomy" id="561173"/>
    <lineage>
        <taxon>Bacteria</taxon>
        <taxon>Bacillati</taxon>
        <taxon>Actinomycetota</taxon>
        <taxon>Actinomycetes</taxon>
        <taxon>Streptosporangiales</taxon>
        <taxon>Streptosporangiaceae</taxon>
        <taxon>Nonomuraea</taxon>
    </lineage>
</organism>
<reference evidence="3" key="1">
    <citation type="journal article" date="2019" name="Int. J. Syst. Evol. Microbiol.">
        <title>The Global Catalogue of Microorganisms (GCM) 10K type strain sequencing project: providing services to taxonomists for standard genome sequencing and annotation.</title>
        <authorList>
            <consortium name="The Broad Institute Genomics Platform"/>
            <consortium name="The Broad Institute Genome Sequencing Center for Infectious Disease"/>
            <person name="Wu L."/>
            <person name="Ma J."/>
        </authorList>
    </citation>
    <scope>NUCLEOTIDE SEQUENCE [LARGE SCALE GENOMIC DNA]</scope>
    <source>
        <strain evidence="3">JCM 16904</strain>
    </source>
</reference>
<dbReference type="InterPro" id="IPR006311">
    <property type="entry name" value="TAT_signal"/>
</dbReference>
<accession>A0ABP7B164</accession>
<proteinExistence type="predicted"/>
<feature type="chain" id="PRO_5045241373" description="Secreted protein" evidence="1">
    <location>
        <begin position="27"/>
        <end position="109"/>
    </location>
</feature>
<dbReference type="RefSeq" id="WP_344872649.1">
    <property type="nucleotide sequence ID" value="NZ_BAAAZP010000009.1"/>
</dbReference>
<keyword evidence="3" id="KW-1185">Reference proteome</keyword>
<protein>
    <recommendedName>
        <fullName evidence="4">Secreted protein</fullName>
    </recommendedName>
</protein>
<keyword evidence="1" id="KW-0732">Signal</keyword>